<dbReference type="SUPFAM" id="SSF55874">
    <property type="entry name" value="ATPase domain of HSP90 chaperone/DNA topoisomerase II/histidine kinase"/>
    <property type="match status" value="1"/>
</dbReference>
<keyword evidence="9" id="KW-1185">Reference proteome</keyword>
<evidence type="ECO:0000313" key="9">
    <source>
        <dbReference type="Proteomes" id="UP000650466"/>
    </source>
</evidence>
<comment type="caution">
    <text evidence="8">The sequence shown here is derived from an EMBL/GenBank/DDBJ whole genome shotgun (WGS) entry which is preliminary data.</text>
</comment>
<organism evidence="8 9">
    <name type="scientific">Paenibacillus sedimenti</name>
    <dbReference type="NCBI Taxonomy" id="2770274"/>
    <lineage>
        <taxon>Bacteria</taxon>
        <taxon>Bacillati</taxon>
        <taxon>Bacillota</taxon>
        <taxon>Bacilli</taxon>
        <taxon>Bacillales</taxon>
        <taxon>Paenibacillaceae</taxon>
        <taxon>Paenibacillus</taxon>
    </lineage>
</organism>
<reference evidence="8" key="1">
    <citation type="submission" date="2020-09" db="EMBL/GenBank/DDBJ databases">
        <title>Draft Genome Sequence of Paenibacillus sp. WST5.</title>
        <authorList>
            <person name="Bao Z."/>
        </authorList>
    </citation>
    <scope>NUCLEOTIDE SEQUENCE</scope>
    <source>
        <strain evidence="8">WST5</strain>
    </source>
</reference>
<evidence type="ECO:0000259" key="7">
    <source>
        <dbReference type="PROSITE" id="PS50885"/>
    </source>
</evidence>
<dbReference type="RefSeq" id="WP_188174650.1">
    <property type="nucleotide sequence ID" value="NZ_JACVVD010000003.1"/>
</dbReference>
<sequence length="585" mass="68089">MLKRWGFRHMRIYPKLVVTFLVVLLPLNLLSLYMNQASSENVKKEISSATLSKVHFYMGLIEAEILRVMKSEQNFILDEDLLLLALQGDLIDANAKREAFLRLEQRLDLLKGSSSFIENTLLHIPLLKRTITNKEILDELSAEYVPLRHISSRNDAPFVIWKDNMYLNFSYPERPNGIDKKEPQFVISLEVSQKEFQRVLMQLTDGLEDEALLIGEGNEWSLSSDPNNPITTKIFGEMKAKTDTSSNPYMQTVRVDGTNYIAFVEKSSDIGISLAVMIPEKQFLGPLKKYKQWIWYITVLTALIILLFSYRLYREIHFPLKRLIQAFRKVEQGDLEVKVTHSSSDEFSYLYMRFNEMVHQVKRLVQEVFEQKYRLRLSELKQLQSQINPHFLYNSYFSLYYMVKNKDDDQSVMQFIKYLGEYFQYITRDAVEEVPLSIEIKHAINYVAIQNIRFKHRMQTHISLVPEIAERLTVPRLILQPIIENAYKHGLEEKVDKGILRIHFAQIDGFFEVAIEDNGTQLSDEAIVNLEKKLRNVGPGEETTGIINVHRRLVIRYGEDSGLFISRGKLGGFQVVVRIPVMDTK</sequence>
<evidence type="ECO:0000313" key="8">
    <source>
        <dbReference type="EMBL" id="MBD0380902.1"/>
    </source>
</evidence>
<evidence type="ECO:0000256" key="1">
    <source>
        <dbReference type="ARBA" id="ARBA00004651"/>
    </source>
</evidence>
<protein>
    <submittedName>
        <fullName evidence="8">Histidine kinase</fullName>
    </submittedName>
</protein>
<dbReference type="EMBL" id="JACVVD010000003">
    <property type="protein sequence ID" value="MBD0380902.1"/>
    <property type="molecule type" value="Genomic_DNA"/>
</dbReference>
<accession>A0A926KP44</accession>
<feature type="domain" description="HAMP" evidence="7">
    <location>
        <begin position="314"/>
        <end position="366"/>
    </location>
</feature>
<dbReference type="SMART" id="SM00304">
    <property type="entry name" value="HAMP"/>
    <property type="match status" value="1"/>
</dbReference>
<evidence type="ECO:0000256" key="5">
    <source>
        <dbReference type="ARBA" id="ARBA00023136"/>
    </source>
</evidence>
<dbReference type="Gene3D" id="6.10.340.10">
    <property type="match status" value="1"/>
</dbReference>
<dbReference type="Proteomes" id="UP000650466">
    <property type="component" value="Unassembled WGS sequence"/>
</dbReference>
<dbReference type="Pfam" id="PF00672">
    <property type="entry name" value="HAMP"/>
    <property type="match status" value="1"/>
</dbReference>
<dbReference type="Pfam" id="PF06580">
    <property type="entry name" value="His_kinase"/>
    <property type="match status" value="1"/>
</dbReference>
<dbReference type="PROSITE" id="PS50885">
    <property type="entry name" value="HAMP"/>
    <property type="match status" value="1"/>
</dbReference>
<name>A0A926KP44_9BACL</name>
<keyword evidence="4" id="KW-0808">Transferase</keyword>
<evidence type="ECO:0000256" key="3">
    <source>
        <dbReference type="ARBA" id="ARBA00022553"/>
    </source>
</evidence>
<dbReference type="AlphaFoldDB" id="A0A926KP44"/>
<keyword evidence="2" id="KW-1003">Cell membrane</keyword>
<dbReference type="PANTHER" id="PTHR34220">
    <property type="entry name" value="SENSOR HISTIDINE KINASE YPDA"/>
    <property type="match status" value="1"/>
</dbReference>
<dbReference type="PANTHER" id="PTHR34220:SF7">
    <property type="entry name" value="SENSOR HISTIDINE KINASE YPDA"/>
    <property type="match status" value="1"/>
</dbReference>
<evidence type="ECO:0000256" key="2">
    <source>
        <dbReference type="ARBA" id="ARBA00022475"/>
    </source>
</evidence>
<evidence type="ECO:0000256" key="6">
    <source>
        <dbReference type="SAM" id="Phobius"/>
    </source>
</evidence>
<comment type="subcellular location">
    <subcellularLocation>
        <location evidence="1">Cell membrane</location>
        <topology evidence="1">Multi-pass membrane protein</topology>
    </subcellularLocation>
</comment>
<keyword evidence="3" id="KW-0597">Phosphoprotein</keyword>
<feature type="transmembrane region" description="Helical" evidence="6">
    <location>
        <begin position="293"/>
        <end position="313"/>
    </location>
</feature>
<keyword evidence="6" id="KW-0812">Transmembrane</keyword>
<keyword evidence="8" id="KW-0418">Kinase</keyword>
<dbReference type="InterPro" id="IPR050640">
    <property type="entry name" value="Bact_2-comp_sensor_kinase"/>
</dbReference>
<dbReference type="InterPro" id="IPR010559">
    <property type="entry name" value="Sig_transdc_His_kin_internal"/>
</dbReference>
<keyword evidence="5 6" id="KW-0472">Membrane</keyword>
<keyword evidence="6" id="KW-1133">Transmembrane helix</keyword>
<dbReference type="SUPFAM" id="SSF158472">
    <property type="entry name" value="HAMP domain-like"/>
    <property type="match status" value="1"/>
</dbReference>
<dbReference type="CDD" id="cd06225">
    <property type="entry name" value="HAMP"/>
    <property type="match status" value="1"/>
</dbReference>
<gene>
    <name evidence="8" type="ORF">ICC18_12295</name>
</gene>
<dbReference type="GO" id="GO:0000155">
    <property type="term" value="F:phosphorelay sensor kinase activity"/>
    <property type="evidence" value="ECO:0007669"/>
    <property type="project" value="InterPro"/>
</dbReference>
<dbReference type="GO" id="GO:0005886">
    <property type="term" value="C:plasma membrane"/>
    <property type="evidence" value="ECO:0007669"/>
    <property type="project" value="UniProtKB-SubCell"/>
</dbReference>
<dbReference type="InterPro" id="IPR003660">
    <property type="entry name" value="HAMP_dom"/>
</dbReference>
<dbReference type="InterPro" id="IPR036890">
    <property type="entry name" value="HATPase_C_sf"/>
</dbReference>
<proteinExistence type="predicted"/>
<evidence type="ECO:0000256" key="4">
    <source>
        <dbReference type="ARBA" id="ARBA00022679"/>
    </source>
</evidence>
<dbReference type="Gene3D" id="3.30.565.10">
    <property type="entry name" value="Histidine kinase-like ATPase, C-terminal domain"/>
    <property type="match status" value="1"/>
</dbReference>